<name>A0A8X6FFX0_TRICU</name>
<dbReference type="EMBL" id="BMAO01031899">
    <property type="protein sequence ID" value="GFQ78431.1"/>
    <property type="molecule type" value="Genomic_DNA"/>
</dbReference>
<accession>A0A8X6FFX0</accession>
<comment type="caution">
    <text evidence="2">The sequence shown here is derived from an EMBL/GenBank/DDBJ whole genome shotgun (WGS) entry which is preliminary data.</text>
</comment>
<gene>
    <name evidence="2" type="ORF">TNCT_373451</name>
</gene>
<dbReference type="AlphaFoldDB" id="A0A8X6FFX0"/>
<feature type="region of interest" description="Disordered" evidence="1">
    <location>
        <begin position="101"/>
        <end position="120"/>
    </location>
</feature>
<evidence type="ECO:0000256" key="1">
    <source>
        <dbReference type="SAM" id="MobiDB-lite"/>
    </source>
</evidence>
<feature type="region of interest" description="Disordered" evidence="1">
    <location>
        <begin position="150"/>
        <end position="169"/>
    </location>
</feature>
<feature type="compositionally biased region" description="Basic and acidic residues" evidence="1">
    <location>
        <begin position="101"/>
        <end position="110"/>
    </location>
</feature>
<reference evidence="2" key="1">
    <citation type="submission" date="2020-07" db="EMBL/GenBank/DDBJ databases">
        <title>Multicomponent nature underlies the extraordinary mechanical properties of spider dragline silk.</title>
        <authorList>
            <person name="Kono N."/>
            <person name="Nakamura H."/>
            <person name="Mori M."/>
            <person name="Yoshida Y."/>
            <person name="Ohtoshi R."/>
            <person name="Malay A.D."/>
            <person name="Moran D.A.P."/>
            <person name="Tomita M."/>
            <person name="Numata K."/>
            <person name="Arakawa K."/>
        </authorList>
    </citation>
    <scope>NUCLEOTIDE SEQUENCE</scope>
</reference>
<feature type="compositionally biased region" description="Polar residues" evidence="1">
    <location>
        <begin position="201"/>
        <end position="213"/>
    </location>
</feature>
<feature type="compositionally biased region" description="Polar residues" evidence="1">
    <location>
        <begin position="150"/>
        <end position="168"/>
    </location>
</feature>
<evidence type="ECO:0000313" key="2">
    <source>
        <dbReference type="EMBL" id="GFQ78431.1"/>
    </source>
</evidence>
<organism evidence="2 3">
    <name type="scientific">Trichonephila clavata</name>
    <name type="common">Joro spider</name>
    <name type="synonym">Nephila clavata</name>
    <dbReference type="NCBI Taxonomy" id="2740835"/>
    <lineage>
        <taxon>Eukaryota</taxon>
        <taxon>Metazoa</taxon>
        <taxon>Ecdysozoa</taxon>
        <taxon>Arthropoda</taxon>
        <taxon>Chelicerata</taxon>
        <taxon>Arachnida</taxon>
        <taxon>Araneae</taxon>
        <taxon>Araneomorphae</taxon>
        <taxon>Entelegynae</taxon>
        <taxon>Araneoidea</taxon>
        <taxon>Nephilidae</taxon>
        <taxon>Trichonephila</taxon>
    </lineage>
</organism>
<dbReference type="Proteomes" id="UP000887116">
    <property type="component" value="Unassembled WGS sequence"/>
</dbReference>
<sequence length="213" mass="23961">MVHVDEEICYSWHSAAYRSTERIQQKEQSRQYAAEGQYARRHTRNIVASRATACYGASGIRSHEAHQRRYAQARQAPYGVCSRHIASHNRHTRTVDKAWRPAERRQREGRAGSASRSGRARLRAGVVTAIRTPPAACHHVEATATNATARKSNTPPAANTVPSTNSGTRAKEYSHMKVATEQEPIRHRHHTRTCRHHKPATSPNVCSQDYQTP</sequence>
<keyword evidence="3" id="KW-1185">Reference proteome</keyword>
<feature type="compositionally biased region" description="Basic residues" evidence="1">
    <location>
        <begin position="186"/>
        <end position="199"/>
    </location>
</feature>
<protein>
    <submittedName>
        <fullName evidence="2">Uncharacterized protein</fullName>
    </submittedName>
</protein>
<evidence type="ECO:0000313" key="3">
    <source>
        <dbReference type="Proteomes" id="UP000887116"/>
    </source>
</evidence>
<feature type="region of interest" description="Disordered" evidence="1">
    <location>
        <begin position="185"/>
        <end position="213"/>
    </location>
</feature>
<proteinExistence type="predicted"/>